<dbReference type="AlphaFoldDB" id="A0A7R9HTZ1"/>
<evidence type="ECO:0000256" key="1">
    <source>
        <dbReference type="SAM" id="MobiDB-lite"/>
    </source>
</evidence>
<reference evidence="2" key="1">
    <citation type="submission" date="2020-11" db="EMBL/GenBank/DDBJ databases">
        <authorList>
            <person name="Tran Van P."/>
        </authorList>
    </citation>
    <scope>NUCLEOTIDE SEQUENCE</scope>
</reference>
<sequence length="103" mass="11951">MHVGKAMIKYQKSKPAIRARGRPRTSTITSDSEEESVAQNKKPRKVVQPISEVRSEEELYTWDRGNQLTYPIRYHEIGYNLTKEEKGEPEASAQVQTDFLIYH</sequence>
<protein>
    <submittedName>
        <fullName evidence="2">Uncharacterized protein</fullName>
    </submittedName>
</protein>
<feature type="compositionally biased region" description="Basic residues" evidence="1">
    <location>
        <begin position="12"/>
        <end position="23"/>
    </location>
</feature>
<proteinExistence type="predicted"/>
<dbReference type="EMBL" id="OB798009">
    <property type="protein sequence ID" value="CAD7434669.1"/>
    <property type="molecule type" value="Genomic_DNA"/>
</dbReference>
<gene>
    <name evidence="2" type="ORF">TMSB3V08_LOCUS11319</name>
</gene>
<accession>A0A7R9HTZ1</accession>
<name>A0A7R9HTZ1_9NEOP</name>
<feature type="region of interest" description="Disordered" evidence="1">
    <location>
        <begin position="12"/>
        <end position="43"/>
    </location>
</feature>
<organism evidence="2">
    <name type="scientific">Timema monikensis</name>
    <dbReference type="NCBI Taxonomy" id="170555"/>
    <lineage>
        <taxon>Eukaryota</taxon>
        <taxon>Metazoa</taxon>
        <taxon>Ecdysozoa</taxon>
        <taxon>Arthropoda</taxon>
        <taxon>Hexapoda</taxon>
        <taxon>Insecta</taxon>
        <taxon>Pterygota</taxon>
        <taxon>Neoptera</taxon>
        <taxon>Polyneoptera</taxon>
        <taxon>Phasmatodea</taxon>
        <taxon>Timematodea</taxon>
        <taxon>Timematoidea</taxon>
        <taxon>Timematidae</taxon>
        <taxon>Timema</taxon>
    </lineage>
</organism>
<evidence type="ECO:0000313" key="2">
    <source>
        <dbReference type="EMBL" id="CAD7434669.1"/>
    </source>
</evidence>